<sequence length="409" mass="46829">MNPLCTYLGYLFVSYCLVEKGDNETVAASTKNSKVFNIEYQWQYVNFTWPSYADYRRAVTRKHYIPENVAITEIKYYKDNIYVALPQIRKGVPVTLGKFGLSSPKINPLVEPYPSWDYQLHTKDCTSFQSVQSMEIDKTGIMWVLDGFRINNNTRCPPKLVLLDLNNHGKEILSYIFPKDICSVHGGHLKDIVVDDSNDGFAYITDNSVLDPGLIVYSRKQNRAWKLRDRTMFDEEDSSAFTVGNLTFRRLAPLDGIALSPSHSKSRNKLLFYSPLAGMNLYSIKTKVLKNEKLINSGDWRRAIKVVGKKQSQSDGLIMDHKGNLFYTLPPLYGVGTWNINSDFGTSKIVTEDKNMVWTGGFAFDDKGNLRLLTNNINKFMDPTYPLSLTGDFMFKIFRYFTGTKSYLY</sequence>
<dbReference type="Gene3D" id="2.120.10.30">
    <property type="entry name" value="TolB, C-terminal domain"/>
    <property type="match status" value="1"/>
</dbReference>
<name>A0AA38IZF9_9CUCU</name>
<keyword evidence="4" id="KW-0732">Signal</keyword>
<evidence type="ECO:0000256" key="3">
    <source>
        <dbReference type="ARBA" id="ARBA00022525"/>
    </source>
</evidence>
<proteinExistence type="inferred from homology"/>
<reference evidence="5" key="1">
    <citation type="journal article" date="2023" name="G3 (Bethesda)">
        <title>Whole genome assemblies of Zophobas morio and Tenebrio molitor.</title>
        <authorList>
            <person name="Kaur S."/>
            <person name="Stinson S.A."/>
            <person name="diCenzo G.C."/>
        </authorList>
    </citation>
    <scope>NUCLEOTIDE SEQUENCE</scope>
    <source>
        <strain evidence="5">QUZm001</strain>
    </source>
</reference>
<evidence type="ECO:0000256" key="4">
    <source>
        <dbReference type="ARBA" id="ARBA00022729"/>
    </source>
</evidence>
<dbReference type="GO" id="GO:0005576">
    <property type="term" value="C:extracellular region"/>
    <property type="evidence" value="ECO:0007669"/>
    <property type="project" value="UniProtKB-SubCell"/>
</dbReference>
<comment type="caution">
    <text evidence="5">The sequence shown here is derived from an EMBL/GenBank/DDBJ whole genome shotgun (WGS) entry which is preliminary data.</text>
</comment>
<dbReference type="PANTHER" id="PTHR10009">
    <property type="entry name" value="PROTEIN YELLOW-RELATED"/>
    <property type="match status" value="1"/>
</dbReference>
<protein>
    <submittedName>
        <fullName evidence="5">Uncharacterized protein</fullName>
    </submittedName>
</protein>
<evidence type="ECO:0000313" key="6">
    <source>
        <dbReference type="Proteomes" id="UP001168821"/>
    </source>
</evidence>
<organism evidence="5 6">
    <name type="scientific">Zophobas morio</name>
    <dbReference type="NCBI Taxonomy" id="2755281"/>
    <lineage>
        <taxon>Eukaryota</taxon>
        <taxon>Metazoa</taxon>
        <taxon>Ecdysozoa</taxon>
        <taxon>Arthropoda</taxon>
        <taxon>Hexapoda</taxon>
        <taxon>Insecta</taxon>
        <taxon>Pterygota</taxon>
        <taxon>Neoptera</taxon>
        <taxon>Endopterygota</taxon>
        <taxon>Coleoptera</taxon>
        <taxon>Polyphaga</taxon>
        <taxon>Cucujiformia</taxon>
        <taxon>Tenebrionidae</taxon>
        <taxon>Zophobas</taxon>
    </lineage>
</organism>
<dbReference type="InterPro" id="IPR017996">
    <property type="entry name" value="MRJP/yellow-related"/>
</dbReference>
<evidence type="ECO:0000256" key="2">
    <source>
        <dbReference type="ARBA" id="ARBA00009127"/>
    </source>
</evidence>
<keyword evidence="6" id="KW-1185">Reference proteome</keyword>
<evidence type="ECO:0000256" key="1">
    <source>
        <dbReference type="ARBA" id="ARBA00004613"/>
    </source>
</evidence>
<comment type="subcellular location">
    <subcellularLocation>
        <location evidence="1">Secreted</location>
    </subcellularLocation>
</comment>
<dbReference type="SUPFAM" id="SSF63829">
    <property type="entry name" value="Calcium-dependent phosphotriesterase"/>
    <property type="match status" value="1"/>
</dbReference>
<dbReference type="PANTHER" id="PTHR10009:SF18">
    <property type="entry name" value="PROTEIN YELLOW-LIKE PROTEIN"/>
    <property type="match status" value="1"/>
</dbReference>
<gene>
    <name evidence="5" type="ORF">Zmor_007599</name>
</gene>
<accession>A0AA38IZF9</accession>
<dbReference type="Proteomes" id="UP001168821">
    <property type="component" value="Unassembled WGS sequence"/>
</dbReference>
<dbReference type="Pfam" id="PF03022">
    <property type="entry name" value="MRJP"/>
    <property type="match status" value="1"/>
</dbReference>
<comment type="similarity">
    <text evidence="2">Belongs to the major royal jelly protein family.</text>
</comment>
<dbReference type="AlphaFoldDB" id="A0AA38IZF9"/>
<keyword evidence="3" id="KW-0964">Secreted</keyword>
<evidence type="ECO:0000313" key="5">
    <source>
        <dbReference type="EMBL" id="KAJ3663296.1"/>
    </source>
</evidence>
<dbReference type="InterPro" id="IPR011042">
    <property type="entry name" value="6-blade_b-propeller_TolB-like"/>
</dbReference>
<dbReference type="EMBL" id="JALNTZ010000002">
    <property type="protein sequence ID" value="KAJ3663296.1"/>
    <property type="molecule type" value="Genomic_DNA"/>
</dbReference>
<dbReference type="FunFam" id="2.120.10.30:FF:000045">
    <property type="entry name" value="Blast:Protein yellow"/>
    <property type="match status" value="1"/>
</dbReference>